<evidence type="ECO:0000313" key="3">
    <source>
        <dbReference type="EMBL" id="KAJ5703531.1"/>
    </source>
</evidence>
<dbReference type="InterPro" id="IPR002492">
    <property type="entry name" value="Transposase_Tc1-like"/>
</dbReference>
<gene>
    <name evidence="3" type="ORF">N7493_011456</name>
</gene>
<dbReference type="PANTHER" id="PTHR23022">
    <property type="entry name" value="TRANSPOSABLE ELEMENT-RELATED"/>
    <property type="match status" value="1"/>
</dbReference>
<evidence type="ECO:0000259" key="2">
    <source>
        <dbReference type="Pfam" id="PF13358"/>
    </source>
</evidence>
<dbReference type="InterPro" id="IPR052338">
    <property type="entry name" value="Transposase_5"/>
</dbReference>
<organism evidence="3 4">
    <name type="scientific">Penicillium malachiteum</name>
    <dbReference type="NCBI Taxonomy" id="1324776"/>
    <lineage>
        <taxon>Eukaryota</taxon>
        <taxon>Fungi</taxon>
        <taxon>Dikarya</taxon>
        <taxon>Ascomycota</taxon>
        <taxon>Pezizomycotina</taxon>
        <taxon>Eurotiomycetes</taxon>
        <taxon>Eurotiomycetidae</taxon>
        <taxon>Eurotiales</taxon>
        <taxon>Aspergillaceae</taxon>
        <taxon>Penicillium</taxon>
    </lineage>
</organism>
<sequence length="345" mass="39838">MPILTRDQRHSIQIQRDNGKTYSQISQSTGATKAQIRYTLKDDVDLTPQKKKTGRCPKLSAAEVDQIITFIRSSIERRILSCEQLCRLLGLSISAETLRTSLKKRGMIAHPAAQKPPIETRHAETRMAWARERENWQFNDWARVIFSDEAWFKSGWHRMPFIHRFKDERYHPTAVVGQTNQRSGIMVWACFAGRFKGPLVIWDPTWGSINSQSYCEHIVPAIEQFNEFLWSQGIDAYLMQDGAGAHHAYATTATFYDRDINIKDAWHPSVSPDLNPQENIWNWLKEDVSKQCGITNIPRARHHVLIQYIRTAWDRLPEEYLVSLTASMPTRVQQVLAREGAATDY</sequence>
<proteinExistence type="predicted"/>
<accession>A0AAD6HAP2</accession>
<dbReference type="InterPro" id="IPR036397">
    <property type="entry name" value="RNaseH_sf"/>
</dbReference>
<dbReference type="EMBL" id="JAQJAN010000021">
    <property type="protein sequence ID" value="KAJ5703531.1"/>
    <property type="molecule type" value="Genomic_DNA"/>
</dbReference>
<protein>
    <recommendedName>
        <fullName evidence="5">Transposase Tc1-like domain-containing protein</fullName>
    </recommendedName>
</protein>
<dbReference type="InterPro" id="IPR038717">
    <property type="entry name" value="Tc1-like_DDE_dom"/>
</dbReference>
<dbReference type="PANTHER" id="PTHR23022:SF119">
    <property type="entry name" value="TC1-LIKE TRANSPOSASE DDE DOMAIN-CONTAINING PROTEIN"/>
    <property type="match status" value="1"/>
</dbReference>
<evidence type="ECO:0008006" key="5">
    <source>
        <dbReference type="Google" id="ProtNLM"/>
    </source>
</evidence>
<name>A0AAD6HAP2_9EURO</name>
<dbReference type="Proteomes" id="UP001215712">
    <property type="component" value="Unassembled WGS sequence"/>
</dbReference>
<dbReference type="GO" id="GO:0003677">
    <property type="term" value="F:DNA binding"/>
    <property type="evidence" value="ECO:0007669"/>
    <property type="project" value="InterPro"/>
</dbReference>
<comment type="caution">
    <text evidence="3">The sequence shown here is derived from an EMBL/GenBank/DDBJ whole genome shotgun (WGS) entry which is preliminary data.</text>
</comment>
<dbReference type="Pfam" id="PF13358">
    <property type="entry name" value="DDE_3"/>
    <property type="match status" value="1"/>
</dbReference>
<feature type="domain" description="Tc1-like transposase DDE" evidence="2">
    <location>
        <begin position="144"/>
        <end position="290"/>
    </location>
</feature>
<dbReference type="Pfam" id="PF01498">
    <property type="entry name" value="HTH_Tnp_Tc3_2"/>
    <property type="match status" value="1"/>
</dbReference>
<feature type="domain" description="Transposase Tc1-like" evidence="1">
    <location>
        <begin position="74"/>
        <end position="133"/>
    </location>
</feature>
<dbReference type="GO" id="GO:0015074">
    <property type="term" value="P:DNA integration"/>
    <property type="evidence" value="ECO:0007669"/>
    <property type="project" value="InterPro"/>
</dbReference>
<reference evidence="3" key="2">
    <citation type="submission" date="2023-01" db="EMBL/GenBank/DDBJ databases">
        <authorList>
            <person name="Petersen C."/>
        </authorList>
    </citation>
    <scope>NUCLEOTIDE SEQUENCE</scope>
    <source>
        <strain evidence="3">IBT 17514</strain>
    </source>
</reference>
<dbReference type="Gene3D" id="3.30.420.10">
    <property type="entry name" value="Ribonuclease H-like superfamily/Ribonuclease H"/>
    <property type="match status" value="1"/>
</dbReference>
<evidence type="ECO:0000259" key="1">
    <source>
        <dbReference type="Pfam" id="PF01498"/>
    </source>
</evidence>
<keyword evidence="4" id="KW-1185">Reference proteome</keyword>
<dbReference type="AlphaFoldDB" id="A0AAD6HAP2"/>
<evidence type="ECO:0000313" key="4">
    <source>
        <dbReference type="Proteomes" id="UP001215712"/>
    </source>
</evidence>
<reference evidence="3" key="1">
    <citation type="journal article" date="2023" name="IMA Fungus">
        <title>Comparative genomic study of the Penicillium genus elucidates a diverse pangenome and 15 lateral gene transfer events.</title>
        <authorList>
            <person name="Petersen C."/>
            <person name="Sorensen T."/>
            <person name="Nielsen M.R."/>
            <person name="Sondergaard T.E."/>
            <person name="Sorensen J.L."/>
            <person name="Fitzpatrick D.A."/>
            <person name="Frisvad J.C."/>
            <person name="Nielsen K.L."/>
        </authorList>
    </citation>
    <scope>NUCLEOTIDE SEQUENCE</scope>
    <source>
        <strain evidence="3">IBT 17514</strain>
    </source>
</reference>
<dbReference type="GO" id="GO:0006313">
    <property type="term" value="P:DNA transposition"/>
    <property type="evidence" value="ECO:0007669"/>
    <property type="project" value="InterPro"/>
</dbReference>